<comment type="caution">
    <text evidence="2">The sequence shown here is derived from an EMBL/GenBank/DDBJ whole genome shotgun (WGS) entry which is preliminary data.</text>
</comment>
<gene>
    <name evidence="2" type="ORF">DERYTH_LOCUS21759</name>
</gene>
<accession>A0A9N9JT30</accession>
<keyword evidence="3" id="KW-1185">Reference proteome</keyword>
<sequence length="241" mass="27994">INGIAYDLASSTPTTVVRNSRFNLLRKELHSLEANYLIIEATKILFFTEEANHIQARKHILRGINGYDCPEFFYLEKVQERLNKYNIPKSPSMQNLIDIIIMLCMRLADYNPDYSWYCIGYAKNKGEKSILDKFPFLLKNKDGNTNIAPLNQFLSHHRITSYMLKKIGADHASRVHKDRNDSCHQYLRQLAYRHKIGHTLLVEHYGVMNDRPNTPSPKQENKPDPDLDLDKDSDALTRNES</sequence>
<dbReference type="Proteomes" id="UP000789405">
    <property type="component" value="Unassembled WGS sequence"/>
</dbReference>
<evidence type="ECO:0000313" key="3">
    <source>
        <dbReference type="Proteomes" id="UP000789405"/>
    </source>
</evidence>
<dbReference type="OrthoDB" id="2317326at2759"/>
<evidence type="ECO:0000313" key="2">
    <source>
        <dbReference type="EMBL" id="CAG8792774.1"/>
    </source>
</evidence>
<organism evidence="2 3">
    <name type="scientific">Dentiscutata erythropus</name>
    <dbReference type="NCBI Taxonomy" id="1348616"/>
    <lineage>
        <taxon>Eukaryota</taxon>
        <taxon>Fungi</taxon>
        <taxon>Fungi incertae sedis</taxon>
        <taxon>Mucoromycota</taxon>
        <taxon>Glomeromycotina</taxon>
        <taxon>Glomeromycetes</taxon>
        <taxon>Diversisporales</taxon>
        <taxon>Gigasporaceae</taxon>
        <taxon>Dentiscutata</taxon>
    </lineage>
</organism>
<reference evidence="2" key="1">
    <citation type="submission" date="2021-06" db="EMBL/GenBank/DDBJ databases">
        <authorList>
            <person name="Kallberg Y."/>
            <person name="Tangrot J."/>
            <person name="Rosling A."/>
        </authorList>
    </citation>
    <scope>NUCLEOTIDE SEQUENCE</scope>
    <source>
        <strain evidence="2">MA453B</strain>
    </source>
</reference>
<feature type="non-terminal residue" evidence="2">
    <location>
        <position position="241"/>
    </location>
</feature>
<evidence type="ECO:0000256" key="1">
    <source>
        <dbReference type="SAM" id="MobiDB-lite"/>
    </source>
</evidence>
<dbReference type="AlphaFoldDB" id="A0A9N9JT30"/>
<protein>
    <submittedName>
        <fullName evidence="2">11395_t:CDS:1</fullName>
    </submittedName>
</protein>
<dbReference type="EMBL" id="CAJVPY010028505">
    <property type="protein sequence ID" value="CAG8792774.1"/>
    <property type="molecule type" value="Genomic_DNA"/>
</dbReference>
<name>A0A9N9JT30_9GLOM</name>
<feature type="non-terminal residue" evidence="2">
    <location>
        <position position="1"/>
    </location>
</feature>
<feature type="region of interest" description="Disordered" evidence="1">
    <location>
        <begin position="207"/>
        <end position="241"/>
    </location>
</feature>
<proteinExistence type="predicted"/>
<feature type="compositionally biased region" description="Basic and acidic residues" evidence="1">
    <location>
        <begin position="219"/>
        <end position="241"/>
    </location>
</feature>